<dbReference type="EMBL" id="FR910774">
    <property type="protein sequence ID" value="CDQ90648.1"/>
    <property type="molecule type" value="Genomic_DNA"/>
</dbReference>
<feature type="compositionally biased region" description="Polar residues" evidence="1">
    <location>
        <begin position="186"/>
        <end position="195"/>
    </location>
</feature>
<dbReference type="PANTHER" id="PTHR47678:SF1">
    <property type="entry name" value="TETRATRICOPEPTIDE REPEAT PROTEIN 31"/>
    <property type="match status" value="1"/>
</dbReference>
<dbReference type="Proteomes" id="UP000193380">
    <property type="component" value="Unassembled WGS sequence"/>
</dbReference>
<dbReference type="PANTHER" id="PTHR47678">
    <property type="entry name" value="TETRATRICOPEPTIDE REPEAT PROTEIN 31"/>
    <property type="match status" value="1"/>
</dbReference>
<dbReference type="AlphaFoldDB" id="A0A060YFE4"/>
<sequence>MSHFRKRDWKPDHVIMQENPHILHTHEAMVDLINGRTTNYTFMDAFNYGLLGLDIVNPFVGDYIDDEYDDDNDYYDDKKRKDKKAYCGFTHNFLGHSSSKLPLTPHPCIRQLTPEEAEKNGRELIEEESKLKEKAEKKRLKKKENQGPGRPSRSEKQGGDLNIEREQQGEKEFTEERLGPGPGGTAASSRQQEAQDSPLEENCGSSNEDQEDVGDEDLAREPEVCFLLPYVSFSFYSAPCLQASPFKSMVA</sequence>
<evidence type="ECO:0000313" key="2">
    <source>
        <dbReference type="EMBL" id="CDQ90648.1"/>
    </source>
</evidence>
<dbReference type="STRING" id="8022.A0A060YFE4"/>
<dbReference type="PaxDb" id="8022-A0A060YFE4"/>
<feature type="compositionally biased region" description="Basic and acidic residues" evidence="1">
    <location>
        <begin position="116"/>
        <end position="136"/>
    </location>
</feature>
<evidence type="ECO:0000313" key="3">
    <source>
        <dbReference type="Proteomes" id="UP000193380"/>
    </source>
</evidence>
<gene>
    <name evidence="2" type="ORF">GSONMT00032154001</name>
</gene>
<reference evidence="2" key="1">
    <citation type="journal article" date="2014" name="Nat. Commun.">
        <title>The rainbow trout genome provides novel insights into evolution after whole-genome duplication in vertebrates.</title>
        <authorList>
            <person name="Berthelot C."/>
            <person name="Brunet F."/>
            <person name="Chalopin D."/>
            <person name="Juanchich A."/>
            <person name="Bernard M."/>
            <person name="Noel B."/>
            <person name="Bento P."/>
            <person name="Da Silva C."/>
            <person name="Labadie K."/>
            <person name="Alberti A."/>
            <person name="Aury J.M."/>
            <person name="Louis A."/>
            <person name="Dehais P."/>
            <person name="Bardou P."/>
            <person name="Montfort J."/>
            <person name="Klopp C."/>
            <person name="Cabau C."/>
            <person name="Gaspin C."/>
            <person name="Thorgaard G.H."/>
            <person name="Boussaha M."/>
            <person name="Quillet E."/>
            <person name="Guyomard R."/>
            <person name="Galiana D."/>
            <person name="Bobe J."/>
            <person name="Volff J.N."/>
            <person name="Genet C."/>
            <person name="Wincker P."/>
            <person name="Jaillon O."/>
            <person name="Roest Crollius H."/>
            <person name="Guiguen Y."/>
        </authorList>
    </citation>
    <scope>NUCLEOTIDE SEQUENCE [LARGE SCALE GENOMIC DNA]</scope>
</reference>
<accession>A0A060YFE4</accession>
<feature type="compositionally biased region" description="Basic and acidic residues" evidence="1">
    <location>
        <begin position="152"/>
        <end position="178"/>
    </location>
</feature>
<name>A0A060YFE4_ONCMY</name>
<proteinExistence type="predicted"/>
<evidence type="ECO:0000256" key="1">
    <source>
        <dbReference type="SAM" id="MobiDB-lite"/>
    </source>
</evidence>
<reference evidence="2" key="2">
    <citation type="submission" date="2014-03" db="EMBL/GenBank/DDBJ databases">
        <authorList>
            <person name="Genoscope - CEA"/>
        </authorList>
    </citation>
    <scope>NUCLEOTIDE SEQUENCE</scope>
</reference>
<feature type="region of interest" description="Disordered" evidence="1">
    <location>
        <begin position="113"/>
        <end position="217"/>
    </location>
</feature>
<protein>
    <submittedName>
        <fullName evidence="2">Uncharacterized protein</fullName>
    </submittedName>
</protein>
<organism evidence="2 3">
    <name type="scientific">Oncorhynchus mykiss</name>
    <name type="common">Rainbow trout</name>
    <name type="synonym">Salmo gairdneri</name>
    <dbReference type="NCBI Taxonomy" id="8022"/>
    <lineage>
        <taxon>Eukaryota</taxon>
        <taxon>Metazoa</taxon>
        <taxon>Chordata</taxon>
        <taxon>Craniata</taxon>
        <taxon>Vertebrata</taxon>
        <taxon>Euteleostomi</taxon>
        <taxon>Actinopterygii</taxon>
        <taxon>Neopterygii</taxon>
        <taxon>Teleostei</taxon>
        <taxon>Protacanthopterygii</taxon>
        <taxon>Salmoniformes</taxon>
        <taxon>Salmonidae</taxon>
        <taxon>Salmoninae</taxon>
        <taxon>Oncorhynchus</taxon>
    </lineage>
</organism>